<feature type="domain" description="Nephrocystin 3-like N-terminal" evidence="2">
    <location>
        <begin position="291"/>
        <end position="453"/>
    </location>
</feature>
<evidence type="ECO:0000313" key="5">
    <source>
        <dbReference type="Proteomes" id="UP000754883"/>
    </source>
</evidence>
<dbReference type="Pfam" id="PF24883">
    <property type="entry name" value="NPHP3_N"/>
    <property type="match status" value="1"/>
</dbReference>
<dbReference type="InterPro" id="IPR056693">
    <property type="entry name" value="DUF7791"/>
</dbReference>
<organism evidence="4 5">
    <name type="scientific">Clonostachys byssicola</name>
    <dbReference type="NCBI Taxonomy" id="160290"/>
    <lineage>
        <taxon>Eukaryota</taxon>
        <taxon>Fungi</taxon>
        <taxon>Dikarya</taxon>
        <taxon>Ascomycota</taxon>
        <taxon>Pezizomycotina</taxon>
        <taxon>Sordariomycetes</taxon>
        <taxon>Hypocreomycetidae</taxon>
        <taxon>Hypocreales</taxon>
        <taxon>Bionectriaceae</taxon>
        <taxon>Clonostachys</taxon>
    </lineage>
</organism>
<accession>A0A9N9Y824</accession>
<evidence type="ECO:0000259" key="2">
    <source>
        <dbReference type="Pfam" id="PF24883"/>
    </source>
</evidence>
<dbReference type="Pfam" id="PF25053">
    <property type="entry name" value="DUF7791"/>
    <property type="match status" value="1"/>
</dbReference>
<dbReference type="Proteomes" id="UP000754883">
    <property type="component" value="Unassembled WGS sequence"/>
</dbReference>
<proteinExistence type="predicted"/>
<dbReference type="InterPro" id="IPR056884">
    <property type="entry name" value="NPHP3-like_N"/>
</dbReference>
<dbReference type="Gene3D" id="3.40.50.300">
    <property type="entry name" value="P-loop containing nucleotide triphosphate hydrolases"/>
    <property type="match status" value="1"/>
</dbReference>
<evidence type="ECO:0008006" key="6">
    <source>
        <dbReference type="Google" id="ProtNLM"/>
    </source>
</evidence>
<evidence type="ECO:0000313" key="4">
    <source>
        <dbReference type="EMBL" id="CAG9992097.1"/>
    </source>
</evidence>
<dbReference type="InterPro" id="IPR027417">
    <property type="entry name" value="P-loop_NTPase"/>
</dbReference>
<evidence type="ECO:0000259" key="3">
    <source>
        <dbReference type="Pfam" id="PF25053"/>
    </source>
</evidence>
<dbReference type="AlphaFoldDB" id="A0A9N9Y824"/>
<feature type="domain" description="DUF7791" evidence="3">
    <location>
        <begin position="565"/>
        <end position="691"/>
    </location>
</feature>
<sequence>MSGFEILGLACAIFQTISFAHETLNVCIALYDRQKTPDDEVEDIANSMVVAAEKVTSICDENQQLKKEISQIAADCKNDALGEEIARIAKECIKIASQLKSEVGKITSLAAKGDFLITMKAASMSLWKKPKLKKLNENLCSYREQMQTLLITQIWAIAKSNNLTQNSNFHNRDGDVQDFIANLEAGCTKIEDLLKRQAASAQAHITDEVGIAKQEIKDHSESLLKAHEKDATTKAQHERLQKSLEYPDMNSRRNAILEPRDATFGRIFRSYTNTINSSNSPNTKAIDKVWQSFVDWLRSHEPVFWIQGKPGAGKSTLMKYIVNHEETQKLLGQWCPQSRILSHYFWKIGSTMENNLQGLYCSLIHQLIDENEAIFTRILHEFPFVKKKTYVNDWSTPELDSVLDYILDSAVDRNPVCIFIDGLDEYRGGQKDLIGRMKGFSQHEQVKLCVSSRPEERLLEGFDTTPNLKLQDLTKPDMISSIEERLGVFERRGQISSETLDTIAKLLIVKAEGVFLWLQLTLQSIENGIENEDSNEFLIMRLKDLPSDIMDLYADMWTRLNQDLKVYRESAALFFQFLIQSQEHKQRKNGIHLPSHLPPHVTSLFDIACWKDQDLQTRLLNIRCETRSEEIVYVCGRTEKEIRTRCAGLLEVKPLDWSPESDFNNILRRVDFVHRTAHDFLADTAAGQQILSWGKLSMSETVIQMTKGAFCKSRIKARFATTEYLPDPMSALEDLLVIQADEKDWVTGAGEWFVMAESFYDAGLLEERILPRPSFLGHIAFYPGLCEAATPLFQKAEASVATEVLRLWQWWYFFSSHRSHMQKAIRLMKAVPQLMSCGPDLEATQAYVPVLPWSPDGPTMANRTTALWEFGQKSLMWGLDWRTERTARNEHFEPMFAQTLVALMSRPTTLYQVGLVTTVEIYPGGRLHCVRSIDQLADMRDAAIVSPLFMLNTSFLIKHALDGLLTHCPDKMTAQLHKIRGQITNSVPRIAFIHITSPEKARWYRVIDHTPFQDITHVIFDPTIPLDKPDAKLEQSYR</sequence>
<dbReference type="OrthoDB" id="5086500at2759"/>
<dbReference type="EMBL" id="CABFNO020001481">
    <property type="protein sequence ID" value="CAG9992097.1"/>
    <property type="molecule type" value="Genomic_DNA"/>
</dbReference>
<protein>
    <recommendedName>
        <fullName evidence="6">NACHT domain-containing protein</fullName>
    </recommendedName>
</protein>
<evidence type="ECO:0000256" key="1">
    <source>
        <dbReference type="ARBA" id="ARBA00022737"/>
    </source>
</evidence>
<comment type="caution">
    <text evidence="4">The sequence shown here is derived from an EMBL/GenBank/DDBJ whole genome shotgun (WGS) entry which is preliminary data.</text>
</comment>
<reference evidence="5" key="1">
    <citation type="submission" date="2019-06" db="EMBL/GenBank/DDBJ databases">
        <authorList>
            <person name="Broberg M."/>
        </authorList>
    </citation>
    <scope>NUCLEOTIDE SEQUENCE [LARGE SCALE GENOMIC DNA]</scope>
</reference>
<dbReference type="SUPFAM" id="SSF52540">
    <property type="entry name" value="P-loop containing nucleoside triphosphate hydrolases"/>
    <property type="match status" value="1"/>
</dbReference>
<keyword evidence="1" id="KW-0677">Repeat</keyword>
<keyword evidence="5" id="KW-1185">Reference proteome</keyword>
<reference evidence="4 5" key="2">
    <citation type="submission" date="2021-10" db="EMBL/GenBank/DDBJ databases">
        <authorList>
            <person name="Piombo E."/>
        </authorList>
    </citation>
    <scope>NUCLEOTIDE SEQUENCE [LARGE SCALE GENOMIC DNA]</scope>
</reference>
<gene>
    <name evidence="4" type="ORF">CBYS24578_00015021</name>
</gene>
<dbReference type="PANTHER" id="PTHR10039:SF5">
    <property type="entry name" value="NACHT DOMAIN-CONTAINING PROTEIN"/>
    <property type="match status" value="1"/>
</dbReference>
<name>A0A9N9Y824_9HYPO</name>
<dbReference type="PANTHER" id="PTHR10039">
    <property type="entry name" value="AMELOGENIN"/>
    <property type="match status" value="1"/>
</dbReference>